<feature type="compositionally biased region" description="Polar residues" evidence="1">
    <location>
        <begin position="17"/>
        <end position="27"/>
    </location>
</feature>
<evidence type="ECO:0000313" key="3">
    <source>
        <dbReference type="Proteomes" id="UP000767238"/>
    </source>
</evidence>
<name>A0A9P8GJ51_AURME</name>
<evidence type="ECO:0000256" key="1">
    <source>
        <dbReference type="SAM" id="MobiDB-lite"/>
    </source>
</evidence>
<dbReference type="OrthoDB" id="5988651at2759"/>
<proteinExistence type="predicted"/>
<feature type="compositionally biased region" description="Low complexity" evidence="1">
    <location>
        <begin position="34"/>
        <end position="54"/>
    </location>
</feature>
<accession>A0A9P8GJ51</accession>
<evidence type="ECO:0008006" key="4">
    <source>
        <dbReference type="Google" id="ProtNLM"/>
    </source>
</evidence>
<organism evidence="2 3">
    <name type="scientific">Aureobasidium melanogenum</name>
    <name type="common">Aureobasidium pullulans var. melanogenum</name>
    <dbReference type="NCBI Taxonomy" id="46634"/>
    <lineage>
        <taxon>Eukaryota</taxon>
        <taxon>Fungi</taxon>
        <taxon>Dikarya</taxon>
        <taxon>Ascomycota</taxon>
        <taxon>Pezizomycotina</taxon>
        <taxon>Dothideomycetes</taxon>
        <taxon>Dothideomycetidae</taxon>
        <taxon>Dothideales</taxon>
        <taxon>Saccotheciaceae</taxon>
        <taxon>Aureobasidium</taxon>
    </lineage>
</organism>
<gene>
    <name evidence="2" type="ORF">KCV03_g4283</name>
</gene>
<reference evidence="2" key="1">
    <citation type="journal article" date="2021" name="J Fungi (Basel)">
        <title>Virulence traits and population genomics of the black yeast Aureobasidium melanogenum.</title>
        <authorList>
            <person name="Cernosa A."/>
            <person name="Sun X."/>
            <person name="Gostincar C."/>
            <person name="Fang C."/>
            <person name="Gunde-Cimerman N."/>
            <person name="Song Z."/>
        </authorList>
    </citation>
    <scope>NUCLEOTIDE SEQUENCE</scope>
    <source>
        <strain evidence="2">EXF-8016</strain>
    </source>
</reference>
<feature type="compositionally biased region" description="Gly residues" evidence="1">
    <location>
        <begin position="61"/>
        <end position="72"/>
    </location>
</feature>
<feature type="region of interest" description="Disordered" evidence="1">
    <location>
        <begin position="1"/>
        <end position="72"/>
    </location>
</feature>
<dbReference type="AlphaFoldDB" id="A0A9P8GJ51"/>
<dbReference type="EMBL" id="JAHFYH010000025">
    <property type="protein sequence ID" value="KAH0223401.1"/>
    <property type="molecule type" value="Genomic_DNA"/>
</dbReference>
<dbReference type="Proteomes" id="UP000767238">
    <property type="component" value="Unassembled WGS sequence"/>
</dbReference>
<reference evidence="2" key="2">
    <citation type="submission" date="2021-08" db="EMBL/GenBank/DDBJ databases">
        <authorList>
            <person name="Gostincar C."/>
            <person name="Sun X."/>
            <person name="Song Z."/>
            <person name="Gunde-Cimerman N."/>
        </authorList>
    </citation>
    <scope>NUCLEOTIDE SEQUENCE</scope>
    <source>
        <strain evidence="2">EXF-8016</strain>
    </source>
</reference>
<feature type="non-terminal residue" evidence="2">
    <location>
        <position position="72"/>
    </location>
</feature>
<sequence length="72" mass="6878">MPNKSSGGGEKHAMSGSDASRIQSAQAKSGGDMSSSGFAARAQSGAANNANAASMNTRSGSAGGKGMGGDKK</sequence>
<comment type="caution">
    <text evidence="2">The sequence shown here is derived from an EMBL/GenBank/DDBJ whole genome shotgun (WGS) entry which is preliminary data.</text>
</comment>
<evidence type="ECO:0000313" key="2">
    <source>
        <dbReference type="EMBL" id="KAH0223401.1"/>
    </source>
</evidence>
<protein>
    <recommendedName>
        <fullName evidence="4">SMP domain-containing protein</fullName>
    </recommendedName>
</protein>